<dbReference type="RefSeq" id="WP_070123589.1">
    <property type="nucleotide sequence ID" value="NZ_MDHN01000005.1"/>
</dbReference>
<feature type="transmembrane region" description="Helical" evidence="6">
    <location>
        <begin position="183"/>
        <end position="200"/>
    </location>
</feature>
<sequence>MELSLLIGIAAFAFVTSVTPGPNNMMLLASGAQFGFTRTLPHMIGIVIGVAMLLFCVLLGLGALFTLYPSLYSVLNVAGSAYLLWLSWKIASGPVAAISEDDDTDSQPLRWWQAALFQFVNPKAWMMALGSVSTFSLPGDEYVLSGAMIMLAFAAIGFPAISVWAGAGAKLRDWLNSPKRRRGFNLTMGAATAATLLLIVDF</sequence>
<comment type="caution">
    <text evidence="7">The sequence shown here is derived from an EMBL/GenBank/DDBJ whole genome shotgun (WGS) entry which is preliminary data.</text>
</comment>
<proteinExistence type="predicted"/>
<gene>
    <name evidence="7" type="ORF">BFC18_03675</name>
</gene>
<keyword evidence="5 6" id="KW-0472">Membrane</keyword>
<keyword evidence="8" id="KW-1185">Reference proteome</keyword>
<dbReference type="EMBL" id="MDHN01000005">
    <property type="protein sequence ID" value="OFC72363.1"/>
    <property type="molecule type" value="Genomic_DNA"/>
</dbReference>
<keyword evidence="4 6" id="KW-1133">Transmembrane helix</keyword>
<dbReference type="GO" id="GO:0005886">
    <property type="term" value="C:plasma membrane"/>
    <property type="evidence" value="ECO:0007669"/>
    <property type="project" value="UniProtKB-SubCell"/>
</dbReference>
<evidence type="ECO:0000313" key="7">
    <source>
        <dbReference type="EMBL" id="OFC72363.1"/>
    </source>
</evidence>
<dbReference type="Pfam" id="PF01810">
    <property type="entry name" value="LysE"/>
    <property type="match status" value="1"/>
</dbReference>
<dbReference type="STRING" id="1656094.BFC18_03675"/>
<evidence type="ECO:0000256" key="6">
    <source>
        <dbReference type="SAM" id="Phobius"/>
    </source>
</evidence>
<evidence type="ECO:0000256" key="1">
    <source>
        <dbReference type="ARBA" id="ARBA00004651"/>
    </source>
</evidence>
<dbReference type="OrthoDB" id="9812084at2"/>
<dbReference type="InterPro" id="IPR001123">
    <property type="entry name" value="LeuE-type"/>
</dbReference>
<dbReference type="PANTHER" id="PTHR30086:SF20">
    <property type="entry name" value="ARGININE EXPORTER PROTEIN ARGO-RELATED"/>
    <property type="match status" value="1"/>
</dbReference>
<dbReference type="GO" id="GO:0015171">
    <property type="term" value="F:amino acid transmembrane transporter activity"/>
    <property type="evidence" value="ECO:0007669"/>
    <property type="project" value="TreeGrafter"/>
</dbReference>
<evidence type="ECO:0000256" key="4">
    <source>
        <dbReference type="ARBA" id="ARBA00022989"/>
    </source>
</evidence>
<evidence type="ECO:0000256" key="5">
    <source>
        <dbReference type="ARBA" id="ARBA00023136"/>
    </source>
</evidence>
<keyword evidence="2" id="KW-1003">Cell membrane</keyword>
<organism evidence="7 8">
    <name type="scientific">Alteromonas confluentis</name>
    <dbReference type="NCBI Taxonomy" id="1656094"/>
    <lineage>
        <taxon>Bacteria</taxon>
        <taxon>Pseudomonadati</taxon>
        <taxon>Pseudomonadota</taxon>
        <taxon>Gammaproteobacteria</taxon>
        <taxon>Alteromonadales</taxon>
        <taxon>Alteromonadaceae</taxon>
        <taxon>Alteromonas/Salinimonas group</taxon>
        <taxon>Alteromonas</taxon>
    </lineage>
</organism>
<feature type="transmembrane region" description="Helical" evidence="6">
    <location>
        <begin position="142"/>
        <end position="171"/>
    </location>
</feature>
<evidence type="ECO:0000256" key="2">
    <source>
        <dbReference type="ARBA" id="ARBA00022475"/>
    </source>
</evidence>
<accession>A0A1E7ZFR7</accession>
<name>A0A1E7ZFR7_9ALTE</name>
<protein>
    <submittedName>
        <fullName evidence="7">Lysine transporter LysE</fullName>
    </submittedName>
</protein>
<evidence type="ECO:0000313" key="8">
    <source>
        <dbReference type="Proteomes" id="UP000175691"/>
    </source>
</evidence>
<evidence type="ECO:0000256" key="3">
    <source>
        <dbReference type="ARBA" id="ARBA00022692"/>
    </source>
</evidence>
<keyword evidence="3 6" id="KW-0812">Transmembrane</keyword>
<comment type="subcellular location">
    <subcellularLocation>
        <location evidence="1">Cell membrane</location>
        <topology evidence="1">Multi-pass membrane protein</topology>
    </subcellularLocation>
</comment>
<dbReference type="GO" id="GO:0033228">
    <property type="term" value="P:cysteine export across plasma membrane"/>
    <property type="evidence" value="ECO:0007669"/>
    <property type="project" value="TreeGrafter"/>
</dbReference>
<dbReference type="PANTHER" id="PTHR30086">
    <property type="entry name" value="ARGININE EXPORTER PROTEIN ARGO"/>
    <property type="match status" value="1"/>
</dbReference>
<dbReference type="AlphaFoldDB" id="A0A1E7ZFR7"/>
<feature type="transmembrane region" description="Helical" evidence="6">
    <location>
        <begin position="71"/>
        <end position="88"/>
    </location>
</feature>
<reference evidence="7 8" key="1">
    <citation type="submission" date="2016-08" db="EMBL/GenBank/DDBJ databases">
        <authorList>
            <person name="Seilhamer J.J."/>
        </authorList>
    </citation>
    <scope>NUCLEOTIDE SEQUENCE [LARGE SCALE GENOMIC DNA]</scope>
    <source>
        <strain evidence="7 8">KCTC 42603</strain>
    </source>
</reference>
<dbReference type="Proteomes" id="UP000175691">
    <property type="component" value="Unassembled WGS sequence"/>
</dbReference>
<feature type="transmembrane region" description="Helical" evidence="6">
    <location>
        <begin position="44"/>
        <end position="64"/>
    </location>
</feature>